<evidence type="ECO:0000313" key="7">
    <source>
        <dbReference type="Proteomes" id="UP000285768"/>
    </source>
</evidence>
<accession>A0ABX5QGE5</accession>
<dbReference type="NCBIfam" id="TIGR02050">
    <property type="entry name" value="gshA_cyan_rel"/>
    <property type="match status" value="1"/>
</dbReference>
<dbReference type="Pfam" id="PF04107">
    <property type="entry name" value="GCS2"/>
    <property type="match status" value="1"/>
</dbReference>
<dbReference type="EC" id="6.3.2.2" evidence="5"/>
<dbReference type="PANTHER" id="PTHR36510:SF1">
    <property type="entry name" value="GLUTAMATE--CYSTEINE LIGASE 2-RELATED"/>
    <property type="match status" value="1"/>
</dbReference>
<dbReference type="InterPro" id="IPR014746">
    <property type="entry name" value="Gln_synth/guanido_kin_cat_dom"/>
</dbReference>
<dbReference type="RefSeq" id="WP_128387038.1">
    <property type="nucleotide sequence ID" value="NZ_CP035037.1"/>
</dbReference>
<evidence type="ECO:0000256" key="3">
    <source>
        <dbReference type="ARBA" id="ARBA00022840"/>
    </source>
</evidence>
<keyword evidence="2 5" id="KW-0547">Nucleotide-binding</keyword>
<dbReference type="HAMAP" id="MF_01609">
    <property type="entry name" value="Glu_cys_ligase_2"/>
    <property type="match status" value="1"/>
</dbReference>
<name>A0ABX5QGE5_9MICO</name>
<organism evidence="6 7">
    <name type="scientific">Leucobacter muris</name>
    <dbReference type="NCBI Taxonomy" id="1935379"/>
    <lineage>
        <taxon>Bacteria</taxon>
        <taxon>Bacillati</taxon>
        <taxon>Actinomycetota</taxon>
        <taxon>Actinomycetes</taxon>
        <taxon>Micrococcales</taxon>
        <taxon>Microbacteriaceae</taxon>
        <taxon>Leucobacter</taxon>
    </lineage>
</organism>
<dbReference type="GO" id="GO:0016874">
    <property type="term" value="F:ligase activity"/>
    <property type="evidence" value="ECO:0007669"/>
    <property type="project" value="UniProtKB-KW"/>
</dbReference>
<keyword evidence="1 5" id="KW-0436">Ligase</keyword>
<dbReference type="Gene3D" id="3.30.590.20">
    <property type="match status" value="1"/>
</dbReference>
<evidence type="ECO:0000256" key="4">
    <source>
        <dbReference type="ARBA" id="ARBA00048819"/>
    </source>
</evidence>
<evidence type="ECO:0000256" key="5">
    <source>
        <dbReference type="HAMAP-Rule" id="MF_01609"/>
    </source>
</evidence>
<proteinExistence type="inferred from homology"/>
<gene>
    <name evidence="6" type="ORF">Leucomu_09280</name>
</gene>
<dbReference type="PANTHER" id="PTHR36510">
    <property type="entry name" value="GLUTAMATE--CYSTEINE LIGASE 2-RELATED"/>
    <property type="match status" value="1"/>
</dbReference>
<comment type="similarity">
    <text evidence="5">Belongs to the glutamate--cysteine ligase type 2 family. YbdK subfamily.</text>
</comment>
<dbReference type="Proteomes" id="UP000285768">
    <property type="component" value="Chromosome"/>
</dbReference>
<dbReference type="InterPro" id="IPR006336">
    <property type="entry name" value="GCS2"/>
</dbReference>
<dbReference type="SUPFAM" id="SSF55931">
    <property type="entry name" value="Glutamine synthetase/guanido kinase"/>
    <property type="match status" value="1"/>
</dbReference>
<evidence type="ECO:0000256" key="2">
    <source>
        <dbReference type="ARBA" id="ARBA00022741"/>
    </source>
</evidence>
<comment type="function">
    <text evidence="5">ATP-dependent carboxylate-amine ligase which exhibits weak glutamate--cysteine ligase activity.</text>
</comment>
<keyword evidence="7" id="KW-1185">Reference proteome</keyword>
<evidence type="ECO:0000256" key="1">
    <source>
        <dbReference type="ARBA" id="ARBA00022598"/>
    </source>
</evidence>
<dbReference type="InterPro" id="IPR011793">
    <property type="entry name" value="YbdK"/>
</dbReference>
<dbReference type="InterPro" id="IPR050141">
    <property type="entry name" value="GCL_type2/YbdK_subfam"/>
</dbReference>
<dbReference type="EMBL" id="CP035037">
    <property type="protein sequence ID" value="QAB18086.1"/>
    <property type="molecule type" value="Genomic_DNA"/>
</dbReference>
<keyword evidence="3 5" id="KW-0067">ATP-binding</keyword>
<reference evidence="6 7" key="1">
    <citation type="submission" date="2019-01" db="EMBL/GenBank/DDBJ databases">
        <title>Leucobacter muris sp. nov. isolated from the nose of a laboratory mouse.</title>
        <authorList>
            <person name="Benga L."/>
            <person name="Sproeer C."/>
            <person name="Schumann P."/>
            <person name="Verbarg S."/>
            <person name="Bunk B."/>
            <person name="Engelhardt E."/>
            <person name="Benten P.M."/>
            <person name="Sager M."/>
        </authorList>
    </citation>
    <scope>NUCLEOTIDE SEQUENCE [LARGE SCALE GENOMIC DNA]</scope>
    <source>
        <strain evidence="6 7">DSM 101948</strain>
    </source>
</reference>
<sequence>MAADTPAPPRFGVEEEYLLLDAQTGLPRDGADGMIAALPGLRAEHEYFHSQLETATPPCAAAAEAFVSLAEFRTAASRAATEQGLVLAGTGLPPLGGDAAGRVTDSERYRDIDRTMRGMVHRYYSTGTHVHVEVPSRDAGVEVFARIARWSPALVALTSNSPLWLGDDSGYASWRYLQLQQWPSSGYPPHFADAAAYDDVVQQLVRAGALLDTALVNWSIRLSERFPTIELRTADAQLESGDAVAFALVFRALVDRALREREAGAPVPEQQRDVLRGAHWLAARNGLSSDLMDPVSGSPKPAFDVIDDLVEHVADSLDAAGDLGHVQGLVERRRADGGAAALQLRAWNAGGIGALLDLYRDASEADA</sequence>
<protein>
    <recommendedName>
        <fullName evidence="5">Putative glutamate--cysteine ligase 2</fullName>
        <ecNumber evidence="5">6.3.2.2</ecNumber>
    </recommendedName>
    <alternativeName>
        <fullName evidence="5">Gamma-glutamylcysteine synthetase 2</fullName>
        <shortName evidence="5">GCS 2</shortName>
        <shortName evidence="5">Gamma-GCS 2</shortName>
    </alternativeName>
</protein>
<comment type="catalytic activity">
    <reaction evidence="4 5">
        <text>L-cysteine + L-glutamate + ATP = gamma-L-glutamyl-L-cysteine + ADP + phosphate + H(+)</text>
        <dbReference type="Rhea" id="RHEA:13285"/>
        <dbReference type="ChEBI" id="CHEBI:15378"/>
        <dbReference type="ChEBI" id="CHEBI:29985"/>
        <dbReference type="ChEBI" id="CHEBI:30616"/>
        <dbReference type="ChEBI" id="CHEBI:35235"/>
        <dbReference type="ChEBI" id="CHEBI:43474"/>
        <dbReference type="ChEBI" id="CHEBI:58173"/>
        <dbReference type="ChEBI" id="CHEBI:456216"/>
        <dbReference type="EC" id="6.3.2.2"/>
    </reaction>
</comment>
<evidence type="ECO:0000313" key="6">
    <source>
        <dbReference type="EMBL" id="QAB18086.1"/>
    </source>
</evidence>